<feature type="domain" description="DNA methylase N-4/N-6" evidence="7">
    <location>
        <begin position="34"/>
        <end position="345"/>
    </location>
</feature>
<dbReference type="GO" id="GO:0008170">
    <property type="term" value="F:N-methyltransferase activity"/>
    <property type="evidence" value="ECO:0007669"/>
    <property type="project" value="InterPro"/>
</dbReference>
<comment type="catalytic activity">
    <reaction evidence="6">
        <text>a 2'-deoxyadenosine in DNA + S-adenosyl-L-methionine = an N(6)-methyl-2'-deoxyadenosine in DNA + S-adenosyl-L-homocysteine + H(+)</text>
        <dbReference type="Rhea" id="RHEA:15197"/>
        <dbReference type="Rhea" id="RHEA-COMP:12418"/>
        <dbReference type="Rhea" id="RHEA-COMP:12419"/>
        <dbReference type="ChEBI" id="CHEBI:15378"/>
        <dbReference type="ChEBI" id="CHEBI:57856"/>
        <dbReference type="ChEBI" id="CHEBI:59789"/>
        <dbReference type="ChEBI" id="CHEBI:90615"/>
        <dbReference type="ChEBI" id="CHEBI:90616"/>
        <dbReference type="EC" id="2.1.1.72"/>
    </reaction>
</comment>
<keyword evidence="4 8" id="KW-0808">Transferase</keyword>
<dbReference type="InterPro" id="IPR002295">
    <property type="entry name" value="N4/N6-MTase_EcoPI_Mod-like"/>
</dbReference>
<dbReference type="KEGG" id="run:DR864_25675"/>
<dbReference type="REBASE" id="258886">
    <property type="entry name" value="M.Rsp85ORF25675P"/>
</dbReference>
<dbReference type="SUPFAM" id="SSF53335">
    <property type="entry name" value="S-adenosyl-L-methionine-dependent methyltransferases"/>
    <property type="match status" value="1"/>
</dbReference>
<dbReference type="InterPro" id="IPR002052">
    <property type="entry name" value="DNA_methylase_N6_adenine_CS"/>
</dbReference>
<keyword evidence="5" id="KW-0949">S-adenosyl-L-methionine</keyword>
<gene>
    <name evidence="8" type="ORF">DR864_25675</name>
</gene>
<dbReference type="PROSITE" id="PS00092">
    <property type="entry name" value="N6_MTASE"/>
    <property type="match status" value="1"/>
</dbReference>
<comment type="similarity">
    <text evidence="1">Belongs to the N(4)/N(6)-methyltransferase family.</text>
</comment>
<dbReference type="GO" id="GO:0009007">
    <property type="term" value="F:site-specific DNA-methyltransferase (adenine-specific) activity"/>
    <property type="evidence" value="ECO:0007669"/>
    <property type="project" value="UniProtKB-EC"/>
</dbReference>
<dbReference type="OrthoDB" id="9800801at2"/>
<dbReference type="AlphaFoldDB" id="A0A344TQG4"/>
<dbReference type="Gene3D" id="3.40.50.150">
    <property type="entry name" value="Vaccinia Virus protein VP39"/>
    <property type="match status" value="1"/>
</dbReference>
<dbReference type="InterPro" id="IPR002941">
    <property type="entry name" value="DNA_methylase_N4/N6"/>
</dbReference>
<evidence type="ECO:0000259" key="7">
    <source>
        <dbReference type="Pfam" id="PF01555"/>
    </source>
</evidence>
<evidence type="ECO:0000256" key="2">
    <source>
        <dbReference type="ARBA" id="ARBA00011900"/>
    </source>
</evidence>
<sequence>MPETTQSTTPNHSLIEGDNLHALTVLNYTHAGTIDVIYIDPPYNTGNKDFKYNDRFIDREDGYRHSKWLSFMEKRLRLAKNLLKDSGVIFISIDDNEQAQLKLLCDEIFGEENFVANVSVINNLKGRSDEKYIATAHESLLIYKKTNFETLGLPAPEDYIEEYKLTDALGKYRLLGLRKRGDNSLREDRPNLFYPIYYNISTNQWSLDKENFRDPIEIIPKLSDGSEGNWRWGKDTLLKRKDEIVIQKVKKRNEYDVFQKDYLHKSNDELKRVKPKSFWTGTEFSSDAGTKSLKEVISDVNFRSPKPIGLIKCCLSQASQKSAKVLDFFAGSGTTLHAVMALNAEDGGSRECILVTNNENNICEEVTYERNKRVIQGYPNAKGEPVAGLSGNNLRYYQTGYVGREKTLANKRALMALATEMLCLKEGVYEEENLQGMGEITGLGVRVFQENSKAFMVVYDEEAIDQAVEIIQSALSSFEKIKVYVFATGSYPYTDDFEEVLDRIELCALPDAIYRAYQRLLPKEDKNTIV</sequence>
<dbReference type="RefSeq" id="WP_114069646.1">
    <property type="nucleotide sequence ID" value="NZ_CP030850.1"/>
</dbReference>
<dbReference type="Proteomes" id="UP000251993">
    <property type="component" value="Chromosome"/>
</dbReference>
<evidence type="ECO:0000256" key="1">
    <source>
        <dbReference type="ARBA" id="ARBA00006594"/>
    </source>
</evidence>
<protein>
    <recommendedName>
        <fullName evidence="2">site-specific DNA-methyltransferase (adenine-specific)</fullName>
        <ecNumber evidence="2">2.1.1.72</ecNumber>
    </recommendedName>
</protein>
<evidence type="ECO:0000313" key="9">
    <source>
        <dbReference type="Proteomes" id="UP000251993"/>
    </source>
</evidence>
<accession>A0A344TQG4</accession>
<dbReference type="EMBL" id="CP030850">
    <property type="protein sequence ID" value="AXE20885.1"/>
    <property type="molecule type" value="Genomic_DNA"/>
</dbReference>
<keyword evidence="3 8" id="KW-0489">Methyltransferase</keyword>
<dbReference type="EC" id="2.1.1.72" evidence="2"/>
<dbReference type="PRINTS" id="PR00506">
    <property type="entry name" value="D21N6MTFRASE"/>
</dbReference>
<evidence type="ECO:0000256" key="4">
    <source>
        <dbReference type="ARBA" id="ARBA00022679"/>
    </source>
</evidence>
<organism evidence="8 9">
    <name type="scientific">Runella rosea</name>
    <dbReference type="NCBI Taxonomy" id="2259595"/>
    <lineage>
        <taxon>Bacteria</taxon>
        <taxon>Pseudomonadati</taxon>
        <taxon>Bacteroidota</taxon>
        <taxon>Cytophagia</taxon>
        <taxon>Cytophagales</taxon>
        <taxon>Spirosomataceae</taxon>
        <taxon>Runella</taxon>
    </lineage>
</organism>
<dbReference type="GO" id="GO:0003677">
    <property type="term" value="F:DNA binding"/>
    <property type="evidence" value="ECO:0007669"/>
    <property type="project" value="InterPro"/>
</dbReference>
<name>A0A344TQG4_9BACT</name>
<evidence type="ECO:0000256" key="6">
    <source>
        <dbReference type="ARBA" id="ARBA00047942"/>
    </source>
</evidence>
<proteinExistence type="inferred from homology"/>
<dbReference type="Pfam" id="PF01555">
    <property type="entry name" value="N6_N4_Mtase"/>
    <property type="match status" value="1"/>
</dbReference>
<dbReference type="GO" id="GO:0032259">
    <property type="term" value="P:methylation"/>
    <property type="evidence" value="ECO:0007669"/>
    <property type="project" value="UniProtKB-KW"/>
</dbReference>
<dbReference type="InterPro" id="IPR029063">
    <property type="entry name" value="SAM-dependent_MTases_sf"/>
</dbReference>
<evidence type="ECO:0000313" key="8">
    <source>
        <dbReference type="EMBL" id="AXE20885.1"/>
    </source>
</evidence>
<evidence type="ECO:0000256" key="3">
    <source>
        <dbReference type="ARBA" id="ARBA00022603"/>
    </source>
</evidence>
<reference evidence="8 9" key="1">
    <citation type="submission" date="2018-07" db="EMBL/GenBank/DDBJ databases">
        <title>Genome sequencing of Runella.</title>
        <authorList>
            <person name="Baek M.-G."/>
            <person name="Yi H."/>
        </authorList>
    </citation>
    <scope>NUCLEOTIDE SEQUENCE [LARGE SCALE GENOMIC DNA]</scope>
    <source>
        <strain evidence="8 9">HYN0085</strain>
    </source>
</reference>
<evidence type="ECO:0000256" key="5">
    <source>
        <dbReference type="ARBA" id="ARBA00022691"/>
    </source>
</evidence>
<keyword evidence="9" id="KW-1185">Reference proteome</keyword>